<dbReference type="InterPro" id="IPR013196">
    <property type="entry name" value="HTH_11"/>
</dbReference>
<feature type="domain" description="BPL/LPL catalytic" evidence="5">
    <location>
        <begin position="70"/>
        <end position="261"/>
    </location>
</feature>
<protein>
    <recommendedName>
        <fullName evidence="4">Bifunctional ligase/repressor BirA</fullName>
    </recommendedName>
    <alternativeName>
        <fullName evidence="4">Biotin--[acetyl-CoA-carboxylase] ligase</fullName>
        <ecNumber evidence="4">6.3.4.15</ecNumber>
    </alternativeName>
    <alternativeName>
        <fullName evidence="4">Biotin--protein ligase</fullName>
    </alternativeName>
    <alternativeName>
        <fullName evidence="4">Biotin-[acetyl-CoA carboxylase] synthetase</fullName>
    </alternativeName>
</protein>
<evidence type="ECO:0000256" key="4">
    <source>
        <dbReference type="HAMAP-Rule" id="MF_00978"/>
    </source>
</evidence>
<dbReference type="RefSeq" id="WP_390351239.1">
    <property type="nucleotide sequence ID" value="NZ_JBHUMU010000023.1"/>
</dbReference>
<accession>A0ABP3R2I6</accession>
<dbReference type="Pfam" id="PF02237">
    <property type="entry name" value="BPL_C"/>
    <property type="match status" value="1"/>
</dbReference>
<keyword evidence="4" id="KW-0805">Transcription regulation</keyword>
<feature type="binding site" evidence="4">
    <location>
        <position position="117"/>
    </location>
    <ligand>
        <name>biotin</name>
        <dbReference type="ChEBI" id="CHEBI:57586"/>
    </ligand>
</feature>
<feature type="DNA-binding region" description="H-T-H motif" evidence="4">
    <location>
        <begin position="22"/>
        <end position="41"/>
    </location>
</feature>
<keyword evidence="1 4" id="KW-0436">Ligase</keyword>
<evidence type="ECO:0000256" key="3">
    <source>
        <dbReference type="ARBA" id="ARBA00023267"/>
    </source>
</evidence>
<dbReference type="Gene3D" id="3.30.930.10">
    <property type="entry name" value="Bira Bifunctional Protein, Domain 2"/>
    <property type="match status" value="1"/>
</dbReference>
<proteinExistence type="inferred from homology"/>
<feature type="binding site" evidence="4">
    <location>
        <position position="188"/>
    </location>
    <ligand>
        <name>biotin</name>
        <dbReference type="ChEBI" id="CHEBI:57586"/>
    </ligand>
</feature>
<reference evidence="7" key="1">
    <citation type="journal article" date="2019" name="Int. J. Syst. Evol. Microbiol.">
        <title>The Global Catalogue of Microorganisms (GCM) 10K type strain sequencing project: providing services to taxonomists for standard genome sequencing and annotation.</title>
        <authorList>
            <consortium name="The Broad Institute Genomics Platform"/>
            <consortium name="The Broad Institute Genome Sequencing Center for Infectious Disease"/>
            <person name="Wu L."/>
            <person name="Ma J."/>
        </authorList>
    </citation>
    <scope>NUCLEOTIDE SEQUENCE [LARGE SCALE GENOMIC DNA]</scope>
    <source>
        <strain evidence="7">JCM 15395</strain>
    </source>
</reference>
<name>A0ABP3R2I6_9BACI</name>
<dbReference type="SUPFAM" id="SSF46785">
    <property type="entry name" value="Winged helix' DNA-binding domain"/>
    <property type="match status" value="1"/>
</dbReference>
<evidence type="ECO:0000313" key="7">
    <source>
        <dbReference type="Proteomes" id="UP001500866"/>
    </source>
</evidence>
<comment type="caution">
    <text evidence="6">The sequence shown here is derived from an EMBL/GenBank/DDBJ whole genome shotgun (WGS) entry which is preliminary data.</text>
</comment>
<comment type="caution">
    <text evidence="4">Lacks conserved residue(s) required for the propagation of feature annotation.</text>
</comment>
<dbReference type="Gene3D" id="2.30.30.100">
    <property type="match status" value="1"/>
</dbReference>
<dbReference type="EC" id="6.3.4.15" evidence="4"/>
<dbReference type="Gene3D" id="1.10.10.10">
    <property type="entry name" value="Winged helix-like DNA-binding domain superfamily/Winged helix DNA-binding domain"/>
    <property type="match status" value="1"/>
</dbReference>
<comment type="catalytic activity">
    <reaction evidence="4">
        <text>biotin + L-lysyl-[protein] + ATP = N(6)-biotinyl-L-lysyl-[protein] + AMP + diphosphate + H(+)</text>
        <dbReference type="Rhea" id="RHEA:11756"/>
        <dbReference type="Rhea" id="RHEA-COMP:9752"/>
        <dbReference type="Rhea" id="RHEA-COMP:10505"/>
        <dbReference type="ChEBI" id="CHEBI:15378"/>
        <dbReference type="ChEBI" id="CHEBI:29969"/>
        <dbReference type="ChEBI" id="CHEBI:30616"/>
        <dbReference type="ChEBI" id="CHEBI:33019"/>
        <dbReference type="ChEBI" id="CHEBI:57586"/>
        <dbReference type="ChEBI" id="CHEBI:83144"/>
        <dbReference type="ChEBI" id="CHEBI:456215"/>
        <dbReference type="EC" id="6.3.4.15"/>
    </reaction>
</comment>
<sequence>MESNRNKLIELLSASRDKYVSGQFLSEKLDISRSAIWKHMRELEKDGYKIEGVSRKGYRIIKFPDKVSENTLQWGLQTQWLGKKIIHREAISTTQQLAHKTAQEGTNNGTVIIADEQTEGKGRMNRHWHSSKGKGVWMSLILKPDIPPNLAPQLTLLTATVLAEVFSSYTNTNPKIKWPNDILIEDRKTAGILTEMQAEQDQIQYVVIGMGINVNTAAEEIPDDIRNKATSLRMETGENWNLKDLIQRILAAFETGYETYMTDGFPPVKQKWEHYGYKIGERLFIKTLRKEWYATFIGIGEDGALLIQNDDGGVEKIYSAEIEWFKEKGDV</sequence>
<dbReference type="HAMAP" id="MF_00978">
    <property type="entry name" value="Bifunct_BirA"/>
    <property type="match status" value="1"/>
</dbReference>
<dbReference type="PANTHER" id="PTHR12835">
    <property type="entry name" value="BIOTIN PROTEIN LIGASE"/>
    <property type="match status" value="1"/>
</dbReference>
<dbReference type="InterPro" id="IPR004408">
    <property type="entry name" value="Biotin_CoA_COase_ligase"/>
</dbReference>
<dbReference type="InterPro" id="IPR004143">
    <property type="entry name" value="BPL_LPL_catalytic"/>
</dbReference>
<keyword evidence="4" id="KW-0547">Nucleotide-binding</keyword>
<dbReference type="InterPro" id="IPR045864">
    <property type="entry name" value="aa-tRNA-synth_II/BPL/LPL"/>
</dbReference>
<dbReference type="InterPro" id="IPR030855">
    <property type="entry name" value="Bifunct_BirA"/>
</dbReference>
<dbReference type="PROSITE" id="PS51733">
    <property type="entry name" value="BPL_LPL_CATALYTIC"/>
    <property type="match status" value="1"/>
</dbReference>
<keyword evidence="7" id="KW-1185">Reference proteome</keyword>
<keyword evidence="4" id="KW-0804">Transcription</keyword>
<gene>
    <name evidence="4" type="primary">birA</name>
    <name evidence="6" type="ORF">GCM10009001_15450</name>
</gene>
<keyword evidence="3 4" id="KW-0092">Biotin</keyword>
<dbReference type="SUPFAM" id="SSF55681">
    <property type="entry name" value="Class II aaRS and biotin synthetases"/>
    <property type="match status" value="1"/>
</dbReference>
<keyword evidence="4" id="KW-0678">Repressor</keyword>
<dbReference type="Pfam" id="PF08279">
    <property type="entry name" value="HTH_11"/>
    <property type="match status" value="1"/>
</dbReference>
<dbReference type="InterPro" id="IPR003142">
    <property type="entry name" value="BPL_C"/>
</dbReference>
<dbReference type="Proteomes" id="UP001500866">
    <property type="component" value="Unassembled WGS sequence"/>
</dbReference>
<keyword evidence="2 4" id="KW-0238">DNA-binding</keyword>
<dbReference type="Pfam" id="PF03099">
    <property type="entry name" value="BPL_LplA_LipB"/>
    <property type="match status" value="1"/>
</dbReference>
<comment type="function">
    <text evidence="4">Acts both as a biotin--[acetyl-CoA-carboxylase] ligase and a repressor.</text>
</comment>
<evidence type="ECO:0000259" key="5">
    <source>
        <dbReference type="PROSITE" id="PS51733"/>
    </source>
</evidence>
<evidence type="ECO:0000256" key="2">
    <source>
        <dbReference type="ARBA" id="ARBA00023125"/>
    </source>
</evidence>
<dbReference type="PANTHER" id="PTHR12835:SF5">
    <property type="entry name" value="BIOTIN--PROTEIN LIGASE"/>
    <property type="match status" value="1"/>
</dbReference>
<dbReference type="InterPro" id="IPR011991">
    <property type="entry name" value="ArsR-like_HTH"/>
</dbReference>
<dbReference type="NCBIfam" id="TIGR00121">
    <property type="entry name" value="birA_ligase"/>
    <property type="match status" value="1"/>
</dbReference>
<dbReference type="EMBL" id="BAAADS010000010">
    <property type="protein sequence ID" value="GAA0599974.1"/>
    <property type="molecule type" value="Genomic_DNA"/>
</dbReference>
<dbReference type="InterPro" id="IPR036390">
    <property type="entry name" value="WH_DNA-bd_sf"/>
</dbReference>
<keyword evidence="4" id="KW-0067">ATP-binding</keyword>
<dbReference type="CDD" id="cd16442">
    <property type="entry name" value="BPL"/>
    <property type="match status" value="1"/>
</dbReference>
<evidence type="ECO:0000256" key="1">
    <source>
        <dbReference type="ARBA" id="ARBA00022598"/>
    </source>
</evidence>
<dbReference type="CDD" id="cd00090">
    <property type="entry name" value="HTH_ARSR"/>
    <property type="match status" value="1"/>
</dbReference>
<dbReference type="InterPro" id="IPR036388">
    <property type="entry name" value="WH-like_DNA-bd_sf"/>
</dbReference>
<evidence type="ECO:0000313" key="6">
    <source>
        <dbReference type="EMBL" id="GAA0599974.1"/>
    </source>
</evidence>
<organism evidence="6 7">
    <name type="scientific">Virgibacillus siamensis</name>
    <dbReference type="NCBI Taxonomy" id="480071"/>
    <lineage>
        <taxon>Bacteria</taxon>
        <taxon>Bacillati</taxon>
        <taxon>Bacillota</taxon>
        <taxon>Bacilli</taxon>
        <taxon>Bacillales</taxon>
        <taxon>Bacillaceae</taxon>
        <taxon>Virgibacillus</taxon>
    </lineage>
</organism>
<comment type="similarity">
    <text evidence="4">Belongs to the biotin--protein ligase family.</text>
</comment>